<dbReference type="InterPro" id="IPR011152">
    <property type="entry name" value="Pesterase_MJ0912"/>
</dbReference>
<dbReference type="AlphaFoldDB" id="A0A0D2HSI0"/>
<dbReference type="RefSeq" id="WP_044349177.1">
    <property type="nucleotide sequence ID" value="NZ_AZAC01000015.1"/>
</dbReference>
<dbReference type="OrthoDB" id="9813918at2"/>
<name>A0A0D2HSI0_9BACT</name>
<gene>
    <name evidence="3" type="ORF">X474_13365</name>
</gene>
<evidence type="ECO:0000256" key="1">
    <source>
        <dbReference type="ARBA" id="ARBA00008950"/>
    </source>
</evidence>
<evidence type="ECO:0000259" key="2">
    <source>
        <dbReference type="Pfam" id="PF12850"/>
    </source>
</evidence>
<dbReference type="GO" id="GO:0005737">
    <property type="term" value="C:cytoplasm"/>
    <property type="evidence" value="ECO:0007669"/>
    <property type="project" value="TreeGrafter"/>
</dbReference>
<dbReference type="STRING" id="1429043.X474_13365"/>
<comment type="similarity">
    <text evidence="1">Belongs to the metallophosphoesterase superfamily. YfcE family.</text>
</comment>
<accession>A0A0D2HSI0</accession>
<proteinExistence type="inferred from homology"/>
<dbReference type="InterPro" id="IPR050126">
    <property type="entry name" value="Ap4A_hydrolase"/>
</dbReference>
<dbReference type="SUPFAM" id="SSF56300">
    <property type="entry name" value="Metallo-dependent phosphatases"/>
    <property type="match status" value="1"/>
</dbReference>
<dbReference type="InParanoid" id="A0A0D2HSI0"/>
<evidence type="ECO:0000313" key="3">
    <source>
        <dbReference type="EMBL" id="KIX13468.1"/>
    </source>
</evidence>
<dbReference type="CDD" id="cd00838">
    <property type="entry name" value="MPP_superfamily"/>
    <property type="match status" value="1"/>
</dbReference>
<dbReference type="Pfam" id="PF12850">
    <property type="entry name" value="Metallophos_2"/>
    <property type="match status" value="1"/>
</dbReference>
<keyword evidence="4" id="KW-1185">Reference proteome</keyword>
<dbReference type="PANTHER" id="PTHR42850:SF2">
    <property type="entry name" value="BLL5683 PROTEIN"/>
    <property type="match status" value="1"/>
</dbReference>
<dbReference type="GO" id="GO:0016791">
    <property type="term" value="F:phosphatase activity"/>
    <property type="evidence" value="ECO:0007669"/>
    <property type="project" value="TreeGrafter"/>
</dbReference>
<dbReference type="InterPro" id="IPR024654">
    <property type="entry name" value="Calcineurin-like_PHP_lpxH"/>
</dbReference>
<dbReference type="Gene3D" id="3.60.21.10">
    <property type="match status" value="1"/>
</dbReference>
<reference evidence="3 4" key="1">
    <citation type="submission" date="2013-11" db="EMBL/GenBank/DDBJ databases">
        <title>Metagenomic analysis of a methanogenic consortium involved in long chain n-alkane degradation.</title>
        <authorList>
            <person name="Davidova I.A."/>
            <person name="Callaghan A.V."/>
            <person name="Wawrik B."/>
            <person name="Pruitt S."/>
            <person name="Marks C."/>
            <person name="Duncan K.E."/>
            <person name="Suflita J.M."/>
        </authorList>
    </citation>
    <scope>NUCLEOTIDE SEQUENCE [LARGE SCALE GENOMIC DNA]</scope>
    <source>
        <strain evidence="3 4">SPR</strain>
    </source>
</reference>
<sequence>MLIAILSDIHGNLEALTQVLEDARAQKAEEFFCLGDIVGYGPDPDACLDMVRENQMFCVKGNHELALDRPEYQVWFNRQARQGIKKTAGMISSDNIDYLKSLPNSLIRHGCGLVHGMPPDSVVDYFFQYSDYHIYQTLLSMPCDLFFVGHTHLLGAVSLSGETLERMGLGKTPVHLDQGKRWIINVGSVGQPRDDDPHARYVLFDLVTRELRIRFVTYDIRATKAKIRLSGLSEFNAERLGDPDWD</sequence>
<dbReference type="FunCoup" id="A0A0D2HSI0">
    <property type="interactions" value="89"/>
</dbReference>
<dbReference type="PANTHER" id="PTHR42850">
    <property type="entry name" value="METALLOPHOSPHOESTERASE"/>
    <property type="match status" value="1"/>
</dbReference>
<dbReference type="EMBL" id="AZAC01000015">
    <property type="protein sequence ID" value="KIX13468.1"/>
    <property type="molecule type" value="Genomic_DNA"/>
</dbReference>
<dbReference type="PIRSF" id="PIRSF000883">
    <property type="entry name" value="Pesterase_MJ0912"/>
    <property type="match status" value="1"/>
</dbReference>
<feature type="domain" description="Calcineurin-like phosphoesterase" evidence="2">
    <location>
        <begin position="1"/>
        <end position="207"/>
    </location>
</feature>
<comment type="caution">
    <text evidence="3">The sequence shown here is derived from an EMBL/GenBank/DDBJ whole genome shotgun (WGS) entry which is preliminary data.</text>
</comment>
<dbReference type="InterPro" id="IPR029052">
    <property type="entry name" value="Metallo-depent_PP-like"/>
</dbReference>
<protein>
    <recommendedName>
        <fullName evidence="2">Calcineurin-like phosphoesterase domain-containing protein</fullName>
    </recommendedName>
</protein>
<dbReference type="Proteomes" id="UP000032233">
    <property type="component" value="Unassembled WGS sequence"/>
</dbReference>
<organism evidence="3 4">
    <name type="scientific">Dethiosulfatarculus sandiegensis</name>
    <dbReference type="NCBI Taxonomy" id="1429043"/>
    <lineage>
        <taxon>Bacteria</taxon>
        <taxon>Pseudomonadati</taxon>
        <taxon>Thermodesulfobacteriota</taxon>
        <taxon>Desulfarculia</taxon>
        <taxon>Desulfarculales</taxon>
        <taxon>Desulfarculaceae</taxon>
        <taxon>Dethiosulfatarculus</taxon>
    </lineage>
</organism>
<evidence type="ECO:0000313" key="4">
    <source>
        <dbReference type="Proteomes" id="UP000032233"/>
    </source>
</evidence>